<organism evidence="1 2">
    <name type="scientific">Boeremia exigua</name>
    <dbReference type="NCBI Taxonomy" id="749465"/>
    <lineage>
        <taxon>Eukaryota</taxon>
        <taxon>Fungi</taxon>
        <taxon>Dikarya</taxon>
        <taxon>Ascomycota</taxon>
        <taxon>Pezizomycotina</taxon>
        <taxon>Dothideomycetes</taxon>
        <taxon>Pleosporomycetidae</taxon>
        <taxon>Pleosporales</taxon>
        <taxon>Pleosporineae</taxon>
        <taxon>Didymellaceae</taxon>
        <taxon>Boeremia</taxon>
    </lineage>
</organism>
<sequence>MADGNKLDIPCRICNRFQGNRPIESRNRSSQPRRGTRNHRAALTWNELEQSASSCYCCNILLRGSRGCFELHGIKEDQVHQINLLFDYPFALDVVESESSLKSLEFLLNSGRNFQVEIFATYDEAYPIPDSWDYFYTSPRVVSRSNSSEALAIIRNWLGECVDEHSSGSLCETPPSSGLPTRVVDVGDDNQSVKLINSNGEKGGYICLSHCWGLAQIVTTTKATIDARKLGIPWDLLSKTFQDAISMTRMLGFRYIWIDSLCIVQDDASDWERESAQMASVYSNGYLTLAGTRSANGNGGLFSERDDVEVSGMTPLDEAYYVYFRQRIDHHIEMIDDSVIEHYPLLTRAWVYQERMLSTRVVHFGHFELFFECRSGIECECGFISCEEGSPEIEKPLVKIEFAQALSELKLWGMDIDTAYYAARVWRTVVASYTVLSLTKSTDRLPALGGLASHMAAVRQASYLAGLWKDSLNDDLLWGAYYEAETTTRKPRPSPRIAPTWSWASTAHYVDYNDTILFSSFEIGTEREQEPHQHFATIEHCTTLPSAVNEFGAIQEGSLKITGLFVTGSIQYGTIERAVGRLTPGPLQTYKSYLFCLPSGDWPVRPDYLFDTEGSESILPATEVYCLRMSHLRVGSWQKLVSLVLRVSPDRPDCFERIGLLEVKSRTEEVDCIGVLYEAAGLRTITIV</sequence>
<proteinExistence type="predicted"/>
<dbReference type="EMBL" id="JAPHNI010000193">
    <property type="protein sequence ID" value="KAJ8114448.1"/>
    <property type="molecule type" value="Genomic_DNA"/>
</dbReference>
<evidence type="ECO:0000313" key="1">
    <source>
        <dbReference type="EMBL" id="KAJ8114448.1"/>
    </source>
</evidence>
<reference evidence="1" key="1">
    <citation type="submission" date="2022-11" db="EMBL/GenBank/DDBJ databases">
        <title>Genome Sequence of Boeremia exigua.</title>
        <authorList>
            <person name="Buettner E."/>
        </authorList>
    </citation>
    <scope>NUCLEOTIDE SEQUENCE</scope>
    <source>
        <strain evidence="1">CU02</strain>
    </source>
</reference>
<protein>
    <submittedName>
        <fullName evidence="1">Uncharacterized protein</fullName>
    </submittedName>
</protein>
<comment type="caution">
    <text evidence="1">The sequence shown here is derived from an EMBL/GenBank/DDBJ whole genome shotgun (WGS) entry which is preliminary data.</text>
</comment>
<gene>
    <name evidence="1" type="ORF">OPT61_g3678</name>
</gene>
<keyword evidence="2" id="KW-1185">Reference proteome</keyword>
<evidence type="ECO:0000313" key="2">
    <source>
        <dbReference type="Proteomes" id="UP001153331"/>
    </source>
</evidence>
<dbReference type="Proteomes" id="UP001153331">
    <property type="component" value="Unassembled WGS sequence"/>
</dbReference>
<name>A0ACC2IH41_9PLEO</name>
<accession>A0ACC2IH41</accession>